<name>A0A9P8N674_9HYPO</name>
<feature type="domain" description="Major facilitator superfamily (MFS) profile" evidence="8">
    <location>
        <begin position="59"/>
        <end position="467"/>
    </location>
</feature>
<dbReference type="GeneID" id="68351062"/>
<evidence type="ECO:0000256" key="5">
    <source>
        <dbReference type="ARBA" id="ARBA00023136"/>
    </source>
</evidence>
<dbReference type="EMBL" id="JAIZPD010000002">
    <property type="protein sequence ID" value="KAH0966524.1"/>
    <property type="molecule type" value="Genomic_DNA"/>
</dbReference>
<dbReference type="SUPFAM" id="SSF103473">
    <property type="entry name" value="MFS general substrate transporter"/>
    <property type="match status" value="1"/>
</dbReference>
<gene>
    <name evidence="9" type="ORF">HRG_01933</name>
</gene>
<evidence type="ECO:0000256" key="4">
    <source>
        <dbReference type="ARBA" id="ARBA00022989"/>
    </source>
</evidence>
<dbReference type="Proteomes" id="UP000824596">
    <property type="component" value="Unassembled WGS sequence"/>
</dbReference>
<dbReference type="InterPro" id="IPR020846">
    <property type="entry name" value="MFS_dom"/>
</dbReference>
<feature type="transmembrane region" description="Helical" evidence="7">
    <location>
        <begin position="411"/>
        <end position="429"/>
    </location>
</feature>
<dbReference type="Gene3D" id="1.20.1250.20">
    <property type="entry name" value="MFS general substrate transporter like domains"/>
    <property type="match status" value="2"/>
</dbReference>
<feature type="transmembrane region" description="Helical" evidence="7">
    <location>
        <begin position="349"/>
        <end position="367"/>
    </location>
</feature>
<keyword evidence="2" id="KW-0813">Transport</keyword>
<comment type="subcellular location">
    <subcellularLocation>
        <location evidence="1">Membrane</location>
        <topology evidence="1">Multi-pass membrane protein</topology>
    </subcellularLocation>
</comment>
<feature type="transmembrane region" description="Helical" evidence="7">
    <location>
        <begin position="97"/>
        <end position="119"/>
    </location>
</feature>
<feature type="transmembrane region" description="Helical" evidence="7">
    <location>
        <begin position="59"/>
        <end position="77"/>
    </location>
</feature>
<dbReference type="GO" id="GO:0016020">
    <property type="term" value="C:membrane"/>
    <property type="evidence" value="ECO:0007669"/>
    <property type="project" value="UniProtKB-SubCell"/>
</dbReference>
<organism evidence="9 10">
    <name type="scientific">Hirsutella rhossiliensis</name>
    <dbReference type="NCBI Taxonomy" id="111463"/>
    <lineage>
        <taxon>Eukaryota</taxon>
        <taxon>Fungi</taxon>
        <taxon>Dikarya</taxon>
        <taxon>Ascomycota</taxon>
        <taxon>Pezizomycotina</taxon>
        <taxon>Sordariomycetes</taxon>
        <taxon>Hypocreomycetidae</taxon>
        <taxon>Hypocreales</taxon>
        <taxon>Ophiocordycipitaceae</taxon>
        <taxon>Hirsutella</taxon>
    </lineage>
</organism>
<feature type="transmembrane region" description="Helical" evidence="7">
    <location>
        <begin position="126"/>
        <end position="145"/>
    </location>
</feature>
<keyword evidence="10" id="KW-1185">Reference proteome</keyword>
<sequence>MRWAETKEKLRQHGRDDESQPSAGDHDLEVSVSMDEDTDARPPTKKETKRLLRKIDRNLIPLICVLYLISVLDRANLGHARRMGLGDDLHLVGKHDFNIAKSIFFPFFLIVQIPSNLLLQRVRPSLWIPSLMIGWSAVTIFLGLVKNLAGLLALRCLLGIVEGGVFPGFVLYLTKWYQRDEYGYRISLFYSPAILSGSLNGFLGKAITGIGDMYSWPWVFFIEGIVSLVVSGFAFLLMHDWPCTAKFLKPAEKQVVLRRLHDDASHLSDRIDAKFVKQALLDWKIWVHMAMTVGVTVPLYSMDEFLPVIIEDLGYHGNRELLMALPQQLAAALATIGVGIAADRCRQRGVFTIGLCVTAMTGFVMLGVSENHVVKYLACFLVAMGIHPIVPQDVGWNANNIGGSTKRAVGIAMHFGFGNLGGAVAAFVIREDNARRFISGHGILFLTTAVSCMLATFMTWYLRRENARRDRVYKRRELYTTEEMLAESDLGDEATFFRYYF</sequence>
<evidence type="ECO:0000256" key="7">
    <source>
        <dbReference type="SAM" id="Phobius"/>
    </source>
</evidence>
<proteinExistence type="predicted"/>
<dbReference type="InterPro" id="IPR036259">
    <property type="entry name" value="MFS_trans_sf"/>
</dbReference>
<dbReference type="RefSeq" id="XP_044724037.1">
    <property type="nucleotide sequence ID" value="XM_044860404.1"/>
</dbReference>
<feature type="transmembrane region" description="Helical" evidence="7">
    <location>
        <begin position="283"/>
        <end position="301"/>
    </location>
</feature>
<feature type="transmembrane region" description="Helical" evidence="7">
    <location>
        <begin position="321"/>
        <end position="342"/>
    </location>
</feature>
<feature type="compositionally biased region" description="Basic and acidic residues" evidence="6">
    <location>
        <begin position="1"/>
        <end position="29"/>
    </location>
</feature>
<protein>
    <submittedName>
        <fullName evidence="9">Major facilitator superfamily domain-containing protein</fullName>
    </submittedName>
</protein>
<dbReference type="GO" id="GO:0022857">
    <property type="term" value="F:transmembrane transporter activity"/>
    <property type="evidence" value="ECO:0007669"/>
    <property type="project" value="InterPro"/>
</dbReference>
<evidence type="ECO:0000256" key="3">
    <source>
        <dbReference type="ARBA" id="ARBA00022692"/>
    </source>
</evidence>
<feature type="transmembrane region" description="Helical" evidence="7">
    <location>
        <begin position="441"/>
        <end position="462"/>
    </location>
</feature>
<dbReference type="PANTHER" id="PTHR43791">
    <property type="entry name" value="PERMEASE-RELATED"/>
    <property type="match status" value="1"/>
</dbReference>
<accession>A0A9P8N674</accession>
<keyword evidence="4 7" id="KW-1133">Transmembrane helix</keyword>
<dbReference type="AlphaFoldDB" id="A0A9P8N674"/>
<feature type="transmembrane region" description="Helical" evidence="7">
    <location>
        <begin position="216"/>
        <end position="238"/>
    </location>
</feature>
<dbReference type="PANTHER" id="PTHR43791:SF57">
    <property type="entry name" value="MAJOR FACILITATOR SUPERFAMILY (MFS) PROFILE DOMAIN-CONTAINING PROTEIN"/>
    <property type="match status" value="1"/>
</dbReference>
<keyword evidence="3 7" id="KW-0812">Transmembrane</keyword>
<feature type="region of interest" description="Disordered" evidence="6">
    <location>
        <begin position="1"/>
        <end position="47"/>
    </location>
</feature>
<dbReference type="InterPro" id="IPR011701">
    <property type="entry name" value="MFS"/>
</dbReference>
<dbReference type="FunFam" id="1.20.1250.20:FF:000013">
    <property type="entry name" value="MFS general substrate transporter"/>
    <property type="match status" value="1"/>
</dbReference>
<dbReference type="PROSITE" id="PS50850">
    <property type="entry name" value="MFS"/>
    <property type="match status" value="1"/>
</dbReference>
<dbReference type="OrthoDB" id="2962993at2759"/>
<comment type="caution">
    <text evidence="9">The sequence shown here is derived from an EMBL/GenBank/DDBJ whole genome shotgun (WGS) entry which is preliminary data.</text>
</comment>
<keyword evidence="5 7" id="KW-0472">Membrane</keyword>
<feature type="transmembrane region" description="Helical" evidence="7">
    <location>
        <begin position="186"/>
        <end position="204"/>
    </location>
</feature>
<feature type="transmembrane region" description="Helical" evidence="7">
    <location>
        <begin position="373"/>
        <end position="390"/>
    </location>
</feature>
<dbReference type="FunFam" id="1.20.1250.20:FF:000018">
    <property type="entry name" value="MFS transporter permease"/>
    <property type="match status" value="1"/>
</dbReference>
<feature type="transmembrane region" description="Helical" evidence="7">
    <location>
        <begin position="151"/>
        <end position="174"/>
    </location>
</feature>
<evidence type="ECO:0000259" key="8">
    <source>
        <dbReference type="PROSITE" id="PS50850"/>
    </source>
</evidence>
<evidence type="ECO:0000313" key="9">
    <source>
        <dbReference type="EMBL" id="KAH0966524.1"/>
    </source>
</evidence>
<dbReference type="Pfam" id="PF07690">
    <property type="entry name" value="MFS_1"/>
    <property type="match status" value="1"/>
</dbReference>
<evidence type="ECO:0000256" key="2">
    <source>
        <dbReference type="ARBA" id="ARBA00022448"/>
    </source>
</evidence>
<evidence type="ECO:0000313" key="10">
    <source>
        <dbReference type="Proteomes" id="UP000824596"/>
    </source>
</evidence>
<reference evidence="9" key="1">
    <citation type="submission" date="2021-09" db="EMBL/GenBank/DDBJ databases">
        <title>A high-quality genome of the endoparasitic fungus Hirsutella rhossiliensis with a comparison of Hirsutella genomes reveals transposable elements contributing to genome size variation.</title>
        <authorList>
            <person name="Lin R."/>
            <person name="Jiao Y."/>
            <person name="Sun X."/>
            <person name="Ling J."/>
            <person name="Xie B."/>
            <person name="Cheng X."/>
        </authorList>
    </citation>
    <scope>NUCLEOTIDE SEQUENCE</scope>
    <source>
        <strain evidence="9">HR02</strain>
    </source>
</reference>
<evidence type="ECO:0000256" key="6">
    <source>
        <dbReference type="SAM" id="MobiDB-lite"/>
    </source>
</evidence>
<evidence type="ECO:0000256" key="1">
    <source>
        <dbReference type="ARBA" id="ARBA00004141"/>
    </source>
</evidence>